<dbReference type="EMBL" id="LAZR01013561">
    <property type="protein sequence ID" value="KKM21395.1"/>
    <property type="molecule type" value="Genomic_DNA"/>
</dbReference>
<feature type="transmembrane region" description="Helical" evidence="2">
    <location>
        <begin position="94"/>
        <end position="114"/>
    </location>
</feature>
<organism evidence="3">
    <name type="scientific">marine sediment metagenome</name>
    <dbReference type="NCBI Taxonomy" id="412755"/>
    <lineage>
        <taxon>unclassified sequences</taxon>
        <taxon>metagenomes</taxon>
        <taxon>ecological metagenomes</taxon>
    </lineage>
</organism>
<name>A0A0F9L0P9_9ZZZZ</name>
<dbReference type="AlphaFoldDB" id="A0A0F9L0P9"/>
<sequence length="122" mass="11703">GIRDGELDEPADDIPTTEHPGGGIAPSGTEPAPRDPVLDPDPLPDPGEDPTTSGADVVPPPITPPTGYGPPSGGGGGAPGGALPTAGAPSTAEAGIGNVAVLAGVAGLIFFGLLRAREQEGT</sequence>
<evidence type="ECO:0000313" key="3">
    <source>
        <dbReference type="EMBL" id="KKM21395.1"/>
    </source>
</evidence>
<evidence type="ECO:0000256" key="2">
    <source>
        <dbReference type="SAM" id="Phobius"/>
    </source>
</evidence>
<accession>A0A0F9L0P9</accession>
<keyword evidence="2" id="KW-1133">Transmembrane helix</keyword>
<proteinExistence type="predicted"/>
<comment type="caution">
    <text evidence="3">The sequence shown here is derived from an EMBL/GenBank/DDBJ whole genome shotgun (WGS) entry which is preliminary data.</text>
</comment>
<feature type="compositionally biased region" description="Low complexity" evidence="1">
    <location>
        <begin position="81"/>
        <end position="91"/>
    </location>
</feature>
<feature type="compositionally biased region" description="Pro residues" evidence="1">
    <location>
        <begin position="58"/>
        <end position="68"/>
    </location>
</feature>
<reference evidence="3" key="1">
    <citation type="journal article" date="2015" name="Nature">
        <title>Complex archaea that bridge the gap between prokaryotes and eukaryotes.</title>
        <authorList>
            <person name="Spang A."/>
            <person name="Saw J.H."/>
            <person name="Jorgensen S.L."/>
            <person name="Zaremba-Niedzwiedzka K."/>
            <person name="Martijn J."/>
            <person name="Lind A.E."/>
            <person name="van Eijk R."/>
            <person name="Schleper C."/>
            <person name="Guy L."/>
            <person name="Ettema T.J."/>
        </authorList>
    </citation>
    <scope>NUCLEOTIDE SEQUENCE</scope>
</reference>
<feature type="compositionally biased region" description="Acidic residues" evidence="1">
    <location>
        <begin position="1"/>
        <end position="12"/>
    </location>
</feature>
<protein>
    <submittedName>
        <fullName evidence="3">Uncharacterized protein</fullName>
    </submittedName>
</protein>
<keyword evidence="2" id="KW-0472">Membrane</keyword>
<gene>
    <name evidence="3" type="ORF">LCGC14_1635890</name>
</gene>
<feature type="compositionally biased region" description="Gly residues" evidence="1">
    <location>
        <begin position="70"/>
        <end position="80"/>
    </location>
</feature>
<feature type="region of interest" description="Disordered" evidence="1">
    <location>
        <begin position="1"/>
        <end position="91"/>
    </location>
</feature>
<feature type="non-terminal residue" evidence="3">
    <location>
        <position position="1"/>
    </location>
</feature>
<keyword evidence="2" id="KW-0812">Transmembrane</keyword>
<evidence type="ECO:0000256" key="1">
    <source>
        <dbReference type="SAM" id="MobiDB-lite"/>
    </source>
</evidence>